<dbReference type="AlphaFoldDB" id="A0A559JN66"/>
<comment type="caution">
    <text evidence="2">The sequence shown here is derived from an EMBL/GenBank/DDBJ whole genome shotgun (WGS) entry which is preliminary data.</text>
</comment>
<name>A0A559JN66_9BACL</name>
<evidence type="ECO:0000256" key="1">
    <source>
        <dbReference type="SAM" id="Phobius"/>
    </source>
</evidence>
<feature type="transmembrane region" description="Helical" evidence="1">
    <location>
        <begin position="32"/>
        <end position="50"/>
    </location>
</feature>
<dbReference type="EMBL" id="VNJJ01000004">
    <property type="protein sequence ID" value="TVY01298.1"/>
    <property type="molecule type" value="Genomic_DNA"/>
</dbReference>
<feature type="transmembrane region" description="Helical" evidence="1">
    <location>
        <begin position="123"/>
        <end position="145"/>
    </location>
</feature>
<dbReference type="OrthoDB" id="2678566at2"/>
<proteinExistence type="predicted"/>
<protein>
    <submittedName>
        <fullName evidence="2">Uncharacterized protein</fullName>
    </submittedName>
</protein>
<feature type="transmembrane region" description="Helical" evidence="1">
    <location>
        <begin position="56"/>
        <end position="77"/>
    </location>
</feature>
<evidence type="ECO:0000313" key="3">
    <source>
        <dbReference type="Proteomes" id="UP000316330"/>
    </source>
</evidence>
<sequence>MESLIYITVYTLEAFCMLSTGYMLFRFPFKEFFWRKLILCIFLAVFSHLLRDLKVVNEFTIIVPLTYLICFTLFIHFVSKIRLVWASVIMTTGYAAVGIVQMIVLMVFDAFGVTMGSVQSNLFYLSLVQIFSAVILLSFSFLYYYRGAGFTYEFPSWRRKHIWLVLLVLIMLALILQFVFLNNLYMVISVGFALIALLILSRKMEKEERLHELEQ</sequence>
<reference evidence="2 3" key="1">
    <citation type="submission" date="2019-07" db="EMBL/GenBank/DDBJ databases">
        <authorList>
            <person name="Kim J."/>
        </authorList>
    </citation>
    <scope>NUCLEOTIDE SEQUENCE [LARGE SCALE GENOMIC DNA]</scope>
    <source>
        <strain evidence="2 3">G13</strain>
    </source>
</reference>
<feature type="transmembrane region" description="Helical" evidence="1">
    <location>
        <begin position="184"/>
        <end position="201"/>
    </location>
</feature>
<dbReference type="Proteomes" id="UP000316330">
    <property type="component" value="Unassembled WGS sequence"/>
</dbReference>
<gene>
    <name evidence="2" type="ORF">FPZ45_09125</name>
</gene>
<feature type="transmembrane region" description="Helical" evidence="1">
    <location>
        <begin position="84"/>
        <end position="111"/>
    </location>
</feature>
<feature type="transmembrane region" description="Helical" evidence="1">
    <location>
        <begin position="161"/>
        <end position="178"/>
    </location>
</feature>
<keyword evidence="1" id="KW-0812">Transmembrane</keyword>
<feature type="transmembrane region" description="Helical" evidence="1">
    <location>
        <begin position="6"/>
        <end position="25"/>
    </location>
</feature>
<keyword evidence="1" id="KW-0472">Membrane</keyword>
<organism evidence="2 3">
    <name type="scientific">Cohnella terricola</name>
    <dbReference type="NCBI Taxonomy" id="1289167"/>
    <lineage>
        <taxon>Bacteria</taxon>
        <taxon>Bacillati</taxon>
        <taxon>Bacillota</taxon>
        <taxon>Bacilli</taxon>
        <taxon>Bacillales</taxon>
        <taxon>Paenibacillaceae</taxon>
        <taxon>Cohnella</taxon>
    </lineage>
</organism>
<keyword evidence="3" id="KW-1185">Reference proteome</keyword>
<accession>A0A559JN66</accession>
<evidence type="ECO:0000313" key="2">
    <source>
        <dbReference type="EMBL" id="TVY01298.1"/>
    </source>
</evidence>
<keyword evidence="1" id="KW-1133">Transmembrane helix</keyword>
<dbReference type="RefSeq" id="WP_144700492.1">
    <property type="nucleotide sequence ID" value="NZ_VNJJ01000004.1"/>
</dbReference>